<comment type="caution">
    <text evidence="1">The sequence shown here is derived from an EMBL/GenBank/DDBJ whole genome shotgun (WGS) entry which is preliminary data.</text>
</comment>
<protein>
    <submittedName>
        <fullName evidence="1">Uncharacterized protein</fullName>
    </submittedName>
</protein>
<name>A0A132AJM3_SARSC</name>
<evidence type="ECO:0000313" key="2">
    <source>
        <dbReference type="Proteomes" id="UP000616769"/>
    </source>
</evidence>
<reference evidence="1 2" key="1">
    <citation type="journal article" date="2015" name="Parasit. Vectors">
        <title>Draft genome of the scabies mite.</title>
        <authorList>
            <person name="Rider S.D.Jr."/>
            <person name="Morgan M.S."/>
            <person name="Arlian L.G."/>
        </authorList>
    </citation>
    <scope>NUCLEOTIDE SEQUENCE [LARGE SCALE GENOMIC DNA]</scope>
    <source>
        <strain evidence="1">Arlian Lab</strain>
    </source>
</reference>
<evidence type="ECO:0000313" key="1">
    <source>
        <dbReference type="EMBL" id="KPM10650.1"/>
    </source>
</evidence>
<dbReference type="Proteomes" id="UP000616769">
    <property type="component" value="Unassembled WGS sequence"/>
</dbReference>
<dbReference type="EMBL" id="JXLN01015550">
    <property type="protein sequence ID" value="KPM10650.1"/>
    <property type="molecule type" value="Genomic_DNA"/>
</dbReference>
<organism evidence="1 2">
    <name type="scientific">Sarcoptes scabiei</name>
    <name type="common">Itch mite</name>
    <name type="synonym">Acarus scabiei</name>
    <dbReference type="NCBI Taxonomy" id="52283"/>
    <lineage>
        <taxon>Eukaryota</taxon>
        <taxon>Metazoa</taxon>
        <taxon>Ecdysozoa</taxon>
        <taxon>Arthropoda</taxon>
        <taxon>Chelicerata</taxon>
        <taxon>Arachnida</taxon>
        <taxon>Acari</taxon>
        <taxon>Acariformes</taxon>
        <taxon>Sarcoptiformes</taxon>
        <taxon>Astigmata</taxon>
        <taxon>Psoroptidia</taxon>
        <taxon>Sarcoptoidea</taxon>
        <taxon>Sarcoptidae</taxon>
        <taxon>Sarcoptinae</taxon>
        <taxon>Sarcoptes</taxon>
    </lineage>
</organism>
<dbReference type="VEuPathDB" id="VectorBase:SSCA000996"/>
<dbReference type="AlphaFoldDB" id="A0A132AJM3"/>
<proteinExistence type="predicted"/>
<sequence>MIDIDEIIPRQAEVIAEIVLQKVGALAAHILLGILEEVKIGTQSIMMENDENIGSGLPDLPSNMSLSNHAKILAIIQHLRCIFMEMVILHLLHPHHRILRKNISVIGPNR</sequence>
<gene>
    <name evidence="1" type="ORF">QR98_0092100</name>
</gene>
<accession>A0A132AJM3</accession>